<dbReference type="VEuPathDB" id="FungiDB:ATCC64974_96940"/>
<name>A0A100IPS2_ASPNG</name>
<organism evidence="7 8">
    <name type="scientific">Aspergillus niger</name>
    <dbReference type="NCBI Taxonomy" id="5061"/>
    <lineage>
        <taxon>Eukaryota</taxon>
        <taxon>Fungi</taxon>
        <taxon>Dikarya</taxon>
        <taxon>Ascomycota</taxon>
        <taxon>Pezizomycotina</taxon>
        <taxon>Eurotiomycetes</taxon>
        <taxon>Eurotiomycetidae</taxon>
        <taxon>Eurotiales</taxon>
        <taxon>Aspergillaceae</taxon>
        <taxon>Aspergillus</taxon>
        <taxon>Aspergillus subgen. Circumdati</taxon>
    </lineage>
</organism>
<dbReference type="AlphaFoldDB" id="A0A100IPS2"/>
<proteinExistence type="predicted"/>
<dbReference type="OrthoDB" id="5215637at2759"/>
<keyword evidence="2 6" id="KW-0812">Transmembrane</keyword>
<sequence>MSSQVCHGMHNGVIQNIQADLPCGVTNSSHPYVTCCVNGDYCLSNSICVNTNDKDGDYYYAADCTDETLTDPACGTRCGGKNSAEIVYTSDGYWACCENLSGTVNCSNPSDEIFPGVAPSKLATIQYLPSTASGTPTYAVASSTSTSDSSNANTTTTSSSSSSTGSSSSASSGIGAGAAAGIGVGAAAGFVIVAAILALLYFRRRKAQNNVLPQGAGGYNGLGDSSWAQTQPVAHPVFELDRTGPHPELDGQPKVM</sequence>
<dbReference type="VEuPathDB" id="FungiDB:ASPNIDRAFT2_1229061"/>
<feature type="compositionally biased region" description="Low complexity" evidence="5">
    <location>
        <begin position="139"/>
        <end position="170"/>
    </location>
</feature>
<evidence type="ECO:0000256" key="1">
    <source>
        <dbReference type="ARBA" id="ARBA00004167"/>
    </source>
</evidence>
<dbReference type="VEuPathDB" id="FungiDB:An06g00470"/>
<dbReference type="OMA" id="LWACCTY"/>
<gene>
    <name evidence="7" type="ORF">ABL_07794</name>
</gene>
<dbReference type="GO" id="GO:0016020">
    <property type="term" value="C:membrane"/>
    <property type="evidence" value="ECO:0007669"/>
    <property type="project" value="UniProtKB-SubCell"/>
</dbReference>
<dbReference type="Proteomes" id="UP000068243">
    <property type="component" value="Unassembled WGS sequence"/>
</dbReference>
<evidence type="ECO:0000256" key="3">
    <source>
        <dbReference type="ARBA" id="ARBA00022989"/>
    </source>
</evidence>
<dbReference type="InterPro" id="IPR051694">
    <property type="entry name" value="Immunoregulatory_rcpt-like"/>
</dbReference>
<evidence type="ECO:0000256" key="6">
    <source>
        <dbReference type="SAM" id="Phobius"/>
    </source>
</evidence>
<dbReference type="EMBL" id="BCMY01000015">
    <property type="protein sequence ID" value="GAQ45133.1"/>
    <property type="molecule type" value="Genomic_DNA"/>
</dbReference>
<evidence type="ECO:0000313" key="7">
    <source>
        <dbReference type="EMBL" id="GAQ45133.1"/>
    </source>
</evidence>
<evidence type="ECO:0000313" key="8">
    <source>
        <dbReference type="Proteomes" id="UP000068243"/>
    </source>
</evidence>
<keyword evidence="4 6" id="KW-0472">Membrane</keyword>
<accession>A0A100IPS2</accession>
<feature type="transmembrane region" description="Helical" evidence="6">
    <location>
        <begin position="176"/>
        <end position="202"/>
    </location>
</feature>
<evidence type="ECO:0000256" key="2">
    <source>
        <dbReference type="ARBA" id="ARBA00022692"/>
    </source>
</evidence>
<evidence type="ECO:0000256" key="4">
    <source>
        <dbReference type="ARBA" id="ARBA00023136"/>
    </source>
</evidence>
<comment type="caution">
    <text evidence="7">The sequence shown here is derived from an EMBL/GenBank/DDBJ whole genome shotgun (WGS) entry which is preliminary data.</text>
</comment>
<protein>
    <submittedName>
        <fullName evidence="7">Similar to An06g00470</fullName>
    </submittedName>
</protein>
<dbReference type="GO" id="GO:0071944">
    <property type="term" value="C:cell periphery"/>
    <property type="evidence" value="ECO:0007669"/>
    <property type="project" value="UniProtKB-ARBA"/>
</dbReference>
<dbReference type="VEuPathDB" id="FungiDB:M747DRAFT_296470"/>
<dbReference type="PANTHER" id="PTHR15549">
    <property type="entry name" value="PAIRED IMMUNOGLOBULIN-LIKE TYPE 2 RECEPTOR"/>
    <property type="match status" value="1"/>
</dbReference>
<reference evidence="8" key="1">
    <citation type="journal article" date="2016" name="Genome Announc.">
        <title>Draft genome sequence of Aspergillus niger strain An76.</title>
        <authorList>
            <person name="Gong W."/>
            <person name="Cheng Z."/>
            <person name="Zhang H."/>
            <person name="Liu L."/>
            <person name="Gao P."/>
            <person name="Wang L."/>
        </authorList>
    </citation>
    <scope>NUCLEOTIDE SEQUENCE [LARGE SCALE GENOMIC DNA]</scope>
    <source>
        <strain evidence="8">An76</strain>
    </source>
</reference>
<evidence type="ECO:0000256" key="5">
    <source>
        <dbReference type="SAM" id="MobiDB-lite"/>
    </source>
</evidence>
<feature type="region of interest" description="Disordered" evidence="5">
    <location>
        <begin position="138"/>
        <end position="170"/>
    </location>
</feature>
<keyword evidence="3 6" id="KW-1133">Transmembrane helix</keyword>
<comment type="subcellular location">
    <subcellularLocation>
        <location evidence="1">Membrane</location>
        <topology evidence="1">Single-pass membrane protein</topology>
    </subcellularLocation>
</comment>